<organism evidence="1 2">
    <name type="scientific">Hanseniaspora valbyensis NRRL Y-1626</name>
    <dbReference type="NCBI Taxonomy" id="766949"/>
    <lineage>
        <taxon>Eukaryota</taxon>
        <taxon>Fungi</taxon>
        <taxon>Dikarya</taxon>
        <taxon>Ascomycota</taxon>
        <taxon>Saccharomycotina</taxon>
        <taxon>Saccharomycetes</taxon>
        <taxon>Saccharomycodales</taxon>
        <taxon>Saccharomycodaceae</taxon>
        <taxon>Hanseniaspora</taxon>
    </lineage>
</organism>
<gene>
    <name evidence="1" type="ORF">HANVADRAFT_47584</name>
</gene>
<comment type="caution">
    <text evidence="1">The sequence shown here is derived from an EMBL/GenBank/DDBJ whole genome shotgun (WGS) entry which is preliminary data.</text>
</comment>
<protein>
    <submittedName>
        <fullName evidence="1">Uncharacterized protein</fullName>
    </submittedName>
</protein>
<dbReference type="EMBL" id="LXPE01000005">
    <property type="protein sequence ID" value="OBA28007.1"/>
    <property type="molecule type" value="Genomic_DNA"/>
</dbReference>
<evidence type="ECO:0000313" key="2">
    <source>
        <dbReference type="Proteomes" id="UP000092321"/>
    </source>
</evidence>
<sequence>MNKVSTLTEKLKFQLLKTEIAKLISKNENKLIFDDKLEFLFNNLVDESTINSLIKKEESKEKEVAKSNKSFNWSQYFQRKNNVENDHKVSPKINNNHVNKKKIVSNQKDHSNSNSNSKITTIEELELEKYEYMVLDTITETSWKLKIIDLPHLKIKKESSIFTIINENNFRDPFQVMNNIDKFTKIQDKVSNWSVFGINNDITTQIILRKHI</sequence>
<name>A0A1B7TGY4_9ASCO</name>
<accession>A0A1B7TGY4</accession>
<keyword evidence="2" id="KW-1185">Reference proteome</keyword>
<evidence type="ECO:0000313" key="1">
    <source>
        <dbReference type="EMBL" id="OBA28007.1"/>
    </source>
</evidence>
<dbReference type="Proteomes" id="UP000092321">
    <property type="component" value="Unassembled WGS sequence"/>
</dbReference>
<dbReference type="AlphaFoldDB" id="A0A1B7TGY4"/>
<dbReference type="OrthoDB" id="3971392at2759"/>
<proteinExistence type="predicted"/>
<reference evidence="2" key="1">
    <citation type="journal article" date="2016" name="Proc. Natl. Acad. Sci. U.S.A.">
        <title>Comparative genomics of biotechnologically important yeasts.</title>
        <authorList>
            <person name="Riley R."/>
            <person name="Haridas S."/>
            <person name="Wolfe K.H."/>
            <person name="Lopes M.R."/>
            <person name="Hittinger C.T."/>
            <person name="Goeker M."/>
            <person name="Salamov A.A."/>
            <person name="Wisecaver J.H."/>
            <person name="Long T.M."/>
            <person name="Calvey C.H."/>
            <person name="Aerts A.L."/>
            <person name="Barry K.W."/>
            <person name="Choi C."/>
            <person name="Clum A."/>
            <person name="Coughlan A.Y."/>
            <person name="Deshpande S."/>
            <person name="Douglass A.P."/>
            <person name="Hanson S.J."/>
            <person name="Klenk H.-P."/>
            <person name="LaButti K.M."/>
            <person name="Lapidus A."/>
            <person name="Lindquist E.A."/>
            <person name="Lipzen A.M."/>
            <person name="Meier-Kolthoff J.P."/>
            <person name="Ohm R.A."/>
            <person name="Otillar R.P."/>
            <person name="Pangilinan J.L."/>
            <person name="Peng Y."/>
            <person name="Rokas A."/>
            <person name="Rosa C.A."/>
            <person name="Scheuner C."/>
            <person name="Sibirny A.A."/>
            <person name="Slot J.C."/>
            <person name="Stielow J.B."/>
            <person name="Sun H."/>
            <person name="Kurtzman C.P."/>
            <person name="Blackwell M."/>
            <person name="Grigoriev I.V."/>
            <person name="Jeffries T.W."/>
        </authorList>
    </citation>
    <scope>NUCLEOTIDE SEQUENCE [LARGE SCALE GENOMIC DNA]</scope>
    <source>
        <strain evidence="2">NRRL Y-1626</strain>
    </source>
</reference>